<evidence type="ECO:0000256" key="2">
    <source>
        <dbReference type="SAM" id="Phobius"/>
    </source>
</evidence>
<feature type="region of interest" description="Disordered" evidence="1">
    <location>
        <begin position="1"/>
        <end position="39"/>
    </location>
</feature>
<name>A0A1N7DH50_9EURY</name>
<dbReference type="RefSeq" id="WP_076607941.1">
    <property type="nucleotide sequence ID" value="NZ_FTNR01000002.1"/>
</dbReference>
<evidence type="ECO:0000313" key="4">
    <source>
        <dbReference type="Proteomes" id="UP000185936"/>
    </source>
</evidence>
<gene>
    <name evidence="3" type="ORF">SAMN05421752_102248</name>
</gene>
<protein>
    <submittedName>
        <fullName evidence="3">Uncharacterized protein</fullName>
    </submittedName>
</protein>
<keyword evidence="2" id="KW-0812">Transmembrane</keyword>
<proteinExistence type="predicted"/>
<dbReference type="AlphaFoldDB" id="A0A1N7DH50"/>
<keyword evidence="2" id="KW-1133">Transmembrane helix</keyword>
<dbReference type="Proteomes" id="UP000185936">
    <property type="component" value="Unassembled WGS sequence"/>
</dbReference>
<evidence type="ECO:0000313" key="3">
    <source>
        <dbReference type="EMBL" id="SIR75138.1"/>
    </source>
</evidence>
<dbReference type="EMBL" id="FTNR01000002">
    <property type="protein sequence ID" value="SIR75138.1"/>
    <property type="molecule type" value="Genomic_DNA"/>
</dbReference>
<dbReference type="OrthoDB" id="186576at2157"/>
<evidence type="ECO:0000256" key="1">
    <source>
        <dbReference type="SAM" id="MobiDB-lite"/>
    </source>
</evidence>
<feature type="transmembrane region" description="Helical" evidence="2">
    <location>
        <begin position="143"/>
        <end position="167"/>
    </location>
</feature>
<accession>A0A1N7DH50</accession>
<sequence length="180" mass="19346">MRLTPSWFRSSSDDSSEERSEDSVASSAVTIYHSPPGDLSAANEKTERAAAFVPESDMALLDVLDDMKTPTTVDEVADQLIRPARPPIETWATVHETLHQDRLPELETAGYIEFDTKQGTVEYQTAAATTESRHSSSPAQTSLLKILFALVALIAVSAVLAVAVGSITTTVPVLSVPGYL</sequence>
<organism evidence="3 4">
    <name type="scientific">Natronorubrum thiooxidans</name>
    <dbReference type="NCBI Taxonomy" id="308853"/>
    <lineage>
        <taxon>Archaea</taxon>
        <taxon>Methanobacteriati</taxon>
        <taxon>Methanobacteriota</taxon>
        <taxon>Stenosarchaea group</taxon>
        <taxon>Halobacteria</taxon>
        <taxon>Halobacteriales</taxon>
        <taxon>Natrialbaceae</taxon>
        <taxon>Natronorubrum</taxon>
    </lineage>
</organism>
<keyword evidence="2" id="KW-0472">Membrane</keyword>
<reference evidence="4" key="1">
    <citation type="submission" date="2017-01" db="EMBL/GenBank/DDBJ databases">
        <authorList>
            <person name="Varghese N."/>
            <person name="Submissions S."/>
        </authorList>
    </citation>
    <scope>NUCLEOTIDE SEQUENCE [LARGE SCALE GENOMIC DNA]</scope>
    <source>
        <strain evidence="4">type strain: HArc-</strain>
    </source>
</reference>
<keyword evidence="4" id="KW-1185">Reference proteome</keyword>